<protein>
    <submittedName>
        <fullName evidence="1">Uncharacterized protein</fullName>
    </submittedName>
</protein>
<proteinExistence type="predicted"/>
<sequence length="89" mass="10182">MQGEAIQGSTKARDIPLFSNFIVDGKHYKIKGFYTYENISVNMVLENDAIIDLKLDTIFFLFLQLYCQCRGISSGSLTSLIFFPKEMDQ</sequence>
<name>A0AAD6WJJ7_9ROSI</name>
<dbReference type="AlphaFoldDB" id="A0AAD6WJJ7"/>
<dbReference type="Proteomes" id="UP001164929">
    <property type="component" value="Chromosome 1"/>
</dbReference>
<dbReference type="EMBL" id="JAQIZT010000001">
    <property type="protein sequence ID" value="KAJ7015383.1"/>
    <property type="molecule type" value="Genomic_DNA"/>
</dbReference>
<evidence type="ECO:0000313" key="1">
    <source>
        <dbReference type="EMBL" id="KAJ7015383.1"/>
    </source>
</evidence>
<comment type="caution">
    <text evidence="1">The sequence shown here is derived from an EMBL/GenBank/DDBJ whole genome shotgun (WGS) entry which is preliminary data.</text>
</comment>
<evidence type="ECO:0000313" key="2">
    <source>
        <dbReference type="Proteomes" id="UP001164929"/>
    </source>
</evidence>
<gene>
    <name evidence="1" type="ORF">NC653_004628</name>
</gene>
<keyword evidence="2" id="KW-1185">Reference proteome</keyword>
<accession>A0AAD6WJJ7</accession>
<reference evidence="1 2" key="1">
    <citation type="journal article" date="2023" name="Mol. Ecol. Resour.">
        <title>Chromosome-level genome assembly of a triploid poplar Populus alba 'Berolinensis'.</title>
        <authorList>
            <person name="Chen S."/>
            <person name="Yu Y."/>
            <person name="Wang X."/>
            <person name="Wang S."/>
            <person name="Zhang T."/>
            <person name="Zhou Y."/>
            <person name="He R."/>
            <person name="Meng N."/>
            <person name="Wang Y."/>
            <person name="Liu W."/>
            <person name="Liu Z."/>
            <person name="Liu J."/>
            <person name="Guo Q."/>
            <person name="Huang H."/>
            <person name="Sederoff R.R."/>
            <person name="Wang G."/>
            <person name="Qu G."/>
            <person name="Chen S."/>
        </authorList>
    </citation>
    <scope>NUCLEOTIDE SEQUENCE [LARGE SCALE GENOMIC DNA]</scope>
    <source>
        <strain evidence="1">SC-2020</strain>
    </source>
</reference>
<organism evidence="1 2">
    <name type="scientific">Populus alba x Populus x berolinensis</name>
    <dbReference type="NCBI Taxonomy" id="444605"/>
    <lineage>
        <taxon>Eukaryota</taxon>
        <taxon>Viridiplantae</taxon>
        <taxon>Streptophyta</taxon>
        <taxon>Embryophyta</taxon>
        <taxon>Tracheophyta</taxon>
        <taxon>Spermatophyta</taxon>
        <taxon>Magnoliopsida</taxon>
        <taxon>eudicotyledons</taxon>
        <taxon>Gunneridae</taxon>
        <taxon>Pentapetalae</taxon>
        <taxon>rosids</taxon>
        <taxon>fabids</taxon>
        <taxon>Malpighiales</taxon>
        <taxon>Salicaceae</taxon>
        <taxon>Saliceae</taxon>
        <taxon>Populus</taxon>
    </lineage>
</organism>